<dbReference type="AlphaFoldDB" id="A0A6J4H4W8"/>
<reference evidence="2" key="1">
    <citation type="submission" date="2020-02" db="EMBL/GenBank/DDBJ databases">
        <authorList>
            <person name="Meier V. D."/>
        </authorList>
    </citation>
    <scope>NUCLEOTIDE SEQUENCE</scope>
    <source>
        <strain evidence="2">AVDCRST_MAG56</strain>
    </source>
</reference>
<name>A0A6J4H4W8_9SPHI</name>
<keyword evidence="1" id="KW-0732">Signal</keyword>
<organism evidence="2">
    <name type="scientific">uncultured Cytophagales bacterium</name>
    <dbReference type="NCBI Taxonomy" id="158755"/>
    <lineage>
        <taxon>Bacteria</taxon>
        <taxon>Pseudomonadati</taxon>
        <taxon>Bacteroidota</taxon>
        <taxon>Sphingobacteriia</taxon>
        <taxon>Sphingobacteriales</taxon>
        <taxon>environmental samples</taxon>
    </lineage>
</organism>
<feature type="signal peptide" evidence="1">
    <location>
        <begin position="1"/>
        <end position="26"/>
    </location>
</feature>
<accession>A0A6J4H4W8</accession>
<feature type="chain" id="PRO_5027020544" evidence="1">
    <location>
        <begin position="27"/>
        <end position="327"/>
    </location>
</feature>
<proteinExistence type="predicted"/>
<evidence type="ECO:0000256" key="1">
    <source>
        <dbReference type="SAM" id="SignalP"/>
    </source>
</evidence>
<sequence>MKRLKLFSFTLLGLLLIASLSFFTSACQQEEAVGARTSSLDEALLADLAGRYYQPATVEQLKADGEMRIKLTRVQSDRLLDKLHEERVGKMREWRDAQVKEWSAKPVEGNDADKRAPLTDNEFAEVLEEAGAAHNRKKQANKEAFEKFNRNFFSLTENEKLQLGSFQSLGLKPIAEASARTACNAYCTKATCPTLPGSSQYATIYSAGITAIISGTTPSTVYGNDWKQAVDYCAGDCDFVSLAPYFSSSDTYVCGKTQPGGELLGLFGGPGARLAYGYLNYTQCGAYTSPNNVVLGARRCKIYYATTNVNFIATQLRIDIGYFYRFK</sequence>
<gene>
    <name evidence="2" type="ORF">AVDCRST_MAG56-2394</name>
</gene>
<evidence type="ECO:0000313" key="2">
    <source>
        <dbReference type="EMBL" id="CAA9211464.1"/>
    </source>
</evidence>
<dbReference type="EMBL" id="CADCTQ010000001">
    <property type="protein sequence ID" value="CAA9211464.1"/>
    <property type="molecule type" value="Genomic_DNA"/>
</dbReference>
<dbReference type="PROSITE" id="PS51257">
    <property type="entry name" value="PROKAR_LIPOPROTEIN"/>
    <property type="match status" value="1"/>
</dbReference>
<protein>
    <submittedName>
        <fullName evidence="2">Uncharacterized protein</fullName>
    </submittedName>
</protein>